<dbReference type="Proteomes" id="UP000828048">
    <property type="component" value="Chromosome 7"/>
</dbReference>
<evidence type="ECO:0000313" key="1">
    <source>
        <dbReference type="EMBL" id="KAH7848689.1"/>
    </source>
</evidence>
<proteinExistence type="predicted"/>
<gene>
    <name evidence="1" type="ORF">Vadar_006129</name>
</gene>
<evidence type="ECO:0000313" key="2">
    <source>
        <dbReference type="Proteomes" id="UP000828048"/>
    </source>
</evidence>
<comment type="caution">
    <text evidence="1">The sequence shown here is derived from an EMBL/GenBank/DDBJ whole genome shotgun (WGS) entry which is preliminary data.</text>
</comment>
<reference evidence="1 2" key="1">
    <citation type="journal article" date="2021" name="Hortic Res">
        <title>High-quality reference genome and annotation aids understanding of berry development for evergreen blueberry (Vaccinium darrowii).</title>
        <authorList>
            <person name="Yu J."/>
            <person name="Hulse-Kemp A.M."/>
            <person name="Babiker E."/>
            <person name="Staton M."/>
        </authorList>
    </citation>
    <scope>NUCLEOTIDE SEQUENCE [LARGE SCALE GENOMIC DNA]</scope>
    <source>
        <strain evidence="2">cv. NJ 8807/NJ 8810</strain>
        <tissue evidence="1">Young leaf</tissue>
    </source>
</reference>
<dbReference type="EMBL" id="CM037157">
    <property type="protein sequence ID" value="KAH7848689.1"/>
    <property type="molecule type" value="Genomic_DNA"/>
</dbReference>
<protein>
    <submittedName>
        <fullName evidence="1">Uncharacterized protein</fullName>
    </submittedName>
</protein>
<organism evidence="1 2">
    <name type="scientific">Vaccinium darrowii</name>
    <dbReference type="NCBI Taxonomy" id="229202"/>
    <lineage>
        <taxon>Eukaryota</taxon>
        <taxon>Viridiplantae</taxon>
        <taxon>Streptophyta</taxon>
        <taxon>Embryophyta</taxon>
        <taxon>Tracheophyta</taxon>
        <taxon>Spermatophyta</taxon>
        <taxon>Magnoliopsida</taxon>
        <taxon>eudicotyledons</taxon>
        <taxon>Gunneridae</taxon>
        <taxon>Pentapetalae</taxon>
        <taxon>asterids</taxon>
        <taxon>Ericales</taxon>
        <taxon>Ericaceae</taxon>
        <taxon>Vaccinioideae</taxon>
        <taxon>Vaccinieae</taxon>
        <taxon>Vaccinium</taxon>
    </lineage>
</organism>
<keyword evidence="2" id="KW-1185">Reference proteome</keyword>
<accession>A0ACB7Y6T8</accession>
<name>A0ACB7Y6T8_9ERIC</name>
<sequence>MGTLNGSNNFASVRKRWDKVFDSLVDMIKTQKTQIECLAEERKLFEDRIKLQQERFQDQISRMNTEIGIQEMVRNVEAAYSDFMVGQKQREAFSYKFKLDDTVSELADFRAWLDHFSSKCSDTNENSPQVLALLAERDFVWNQYKMREKDLTDRLKDKSREVEQVNEQIQKLLSSMERLQSSNSELEEASVKKSEEISRLSRELELLKKGGSVSTTPVLRRCSARSRSNEGNDARNISLKKESHPSRVVEKVSRSSKRTALEPIPTSEIPKLFTSAFKVPKLKNSSPCVI</sequence>